<proteinExistence type="predicted"/>
<keyword evidence="1" id="KW-0472">Membrane</keyword>
<gene>
    <name evidence="3" type="ORF">E1295_33345</name>
</gene>
<dbReference type="SUPFAM" id="SSF50242">
    <property type="entry name" value="TIMP-like"/>
    <property type="match status" value="1"/>
</dbReference>
<dbReference type="InterPro" id="IPR008993">
    <property type="entry name" value="TIMP-like_OB-fold"/>
</dbReference>
<comment type="caution">
    <text evidence="3">The sequence shown here is derived from an EMBL/GenBank/DDBJ whole genome shotgun (WGS) entry which is preliminary data.</text>
</comment>
<keyword evidence="1" id="KW-0812">Transmembrane</keyword>
<sequence length="191" mass="20106">MSRIFAMLFLVMTLVPVTAAPAAAAACSCAMRTPRTSLGEVAAVFSGTVTDVDEPLFDAGEVTATLRPDHVYKGEPEAELRVTTHAQSTACGYRFEEGRRYLIFAGSGRSGLSTTLCSGNLRLPPGERALRLSDRTVGMQPLTPELLAALGTPVPVRAEPAPGRTPAVVAAVTAALAPAVGAVFWLRRRAR</sequence>
<dbReference type="RefSeq" id="WP_132636712.1">
    <property type="nucleotide sequence ID" value="NZ_SMLD01000118.1"/>
</dbReference>
<protein>
    <recommendedName>
        <fullName evidence="5">Tissue inhibitor of metalloproteinase</fullName>
    </recommendedName>
</protein>
<reference evidence="3 4" key="1">
    <citation type="submission" date="2019-03" db="EMBL/GenBank/DDBJ databases">
        <title>Draft genome sequences of novel Actinobacteria.</title>
        <authorList>
            <person name="Sahin N."/>
            <person name="Ay H."/>
            <person name="Saygin H."/>
        </authorList>
    </citation>
    <scope>NUCLEOTIDE SEQUENCE [LARGE SCALE GENOMIC DNA]</scope>
    <source>
        <strain evidence="3 4">6K102</strain>
    </source>
</reference>
<feature type="transmembrane region" description="Helical" evidence="1">
    <location>
        <begin position="167"/>
        <end position="186"/>
    </location>
</feature>
<organism evidence="3 4">
    <name type="scientific">Nonomuraea mesophila</name>
    <dbReference type="NCBI Taxonomy" id="2530382"/>
    <lineage>
        <taxon>Bacteria</taxon>
        <taxon>Bacillati</taxon>
        <taxon>Actinomycetota</taxon>
        <taxon>Actinomycetes</taxon>
        <taxon>Streptosporangiales</taxon>
        <taxon>Streptosporangiaceae</taxon>
        <taxon>Nonomuraea</taxon>
    </lineage>
</organism>
<dbReference type="EMBL" id="SMLD01000118">
    <property type="protein sequence ID" value="TDE38789.1"/>
    <property type="molecule type" value="Genomic_DNA"/>
</dbReference>
<feature type="chain" id="PRO_5038371034" description="Tissue inhibitor of metalloproteinase" evidence="2">
    <location>
        <begin position="20"/>
        <end position="191"/>
    </location>
</feature>
<keyword evidence="2" id="KW-0732">Signal</keyword>
<evidence type="ECO:0000256" key="1">
    <source>
        <dbReference type="SAM" id="Phobius"/>
    </source>
</evidence>
<evidence type="ECO:0008006" key="5">
    <source>
        <dbReference type="Google" id="ProtNLM"/>
    </source>
</evidence>
<dbReference type="Gene3D" id="2.40.50.120">
    <property type="match status" value="1"/>
</dbReference>
<accession>A0A4R5EV14</accession>
<dbReference type="AlphaFoldDB" id="A0A4R5EV14"/>
<keyword evidence="1" id="KW-1133">Transmembrane helix</keyword>
<dbReference type="PROSITE" id="PS51257">
    <property type="entry name" value="PROKAR_LIPOPROTEIN"/>
    <property type="match status" value="1"/>
</dbReference>
<feature type="signal peptide" evidence="2">
    <location>
        <begin position="1"/>
        <end position="19"/>
    </location>
</feature>
<keyword evidence="4" id="KW-1185">Reference proteome</keyword>
<name>A0A4R5EV14_9ACTN</name>
<evidence type="ECO:0000256" key="2">
    <source>
        <dbReference type="SAM" id="SignalP"/>
    </source>
</evidence>
<dbReference type="Proteomes" id="UP000295136">
    <property type="component" value="Unassembled WGS sequence"/>
</dbReference>
<evidence type="ECO:0000313" key="4">
    <source>
        <dbReference type="Proteomes" id="UP000295136"/>
    </source>
</evidence>
<evidence type="ECO:0000313" key="3">
    <source>
        <dbReference type="EMBL" id="TDE38789.1"/>
    </source>
</evidence>